<dbReference type="FunFam" id="1.10.579.10:FF:000003">
    <property type="entry name" value="Deoxyribodipyrimidine photo-lyase"/>
    <property type="match status" value="1"/>
</dbReference>
<dbReference type="PROSITE" id="PS00691">
    <property type="entry name" value="DNA_PHOTOLYASES_1_2"/>
    <property type="match status" value="1"/>
</dbReference>
<evidence type="ECO:0000256" key="5">
    <source>
        <dbReference type="ARBA" id="ARBA00022827"/>
    </source>
</evidence>
<dbReference type="PROSITE" id="PS51645">
    <property type="entry name" value="PHR_CRY_ALPHA_BETA"/>
    <property type="match status" value="1"/>
</dbReference>
<keyword evidence="4 8" id="KW-0285">Flavoprotein</keyword>
<dbReference type="InterPro" id="IPR036134">
    <property type="entry name" value="Crypto/Photolyase_FAD-like_sf"/>
</dbReference>
<dbReference type="PANTHER" id="PTHR11455">
    <property type="entry name" value="CRYPTOCHROME"/>
    <property type="match status" value="1"/>
</dbReference>
<dbReference type="Gene3D" id="1.25.40.80">
    <property type="match status" value="1"/>
</dbReference>
<dbReference type="EC" id="4.1.99.3" evidence="2"/>
<feature type="domain" description="Photolyase/cryptochrome alpha/beta" evidence="11">
    <location>
        <begin position="3"/>
        <end position="132"/>
    </location>
</feature>
<dbReference type="PANTHER" id="PTHR11455:SF9">
    <property type="entry name" value="CRYPTOCHROME CIRCADIAN CLOCK 5 ISOFORM X1"/>
    <property type="match status" value="1"/>
</dbReference>
<dbReference type="Proteomes" id="UP000316781">
    <property type="component" value="Unassembled WGS sequence"/>
</dbReference>
<evidence type="ECO:0000256" key="3">
    <source>
        <dbReference type="ARBA" id="ARBA00014046"/>
    </source>
</evidence>
<feature type="binding site" evidence="8">
    <location>
        <begin position="369"/>
        <end position="371"/>
    </location>
    <ligand>
        <name>FAD</name>
        <dbReference type="ChEBI" id="CHEBI:57692"/>
    </ligand>
</feature>
<dbReference type="SUPFAM" id="SSF52425">
    <property type="entry name" value="Cryptochrome/photolyase, N-terminal domain"/>
    <property type="match status" value="1"/>
</dbReference>
<proteinExistence type="inferred from homology"/>
<keyword evidence="12" id="KW-0456">Lyase</keyword>
<name>A0A549SY09_METSR</name>
<dbReference type="GO" id="GO:0071949">
    <property type="term" value="F:FAD binding"/>
    <property type="evidence" value="ECO:0007669"/>
    <property type="project" value="TreeGrafter"/>
</dbReference>
<organism evidence="12 13">
    <name type="scientific">Methylosinus sporium</name>
    <dbReference type="NCBI Taxonomy" id="428"/>
    <lineage>
        <taxon>Bacteria</taxon>
        <taxon>Pseudomonadati</taxon>
        <taxon>Pseudomonadota</taxon>
        <taxon>Alphaproteobacteria</taxon>
        <taxon>Hyphomicrobiales</taxon>
        <taxon>Methylocystaceae</taxon>
        <taxon>Methylosinus</taxon>
    </lineage>
</organism>
<dbReference type="GO" id="GO:0000719">
    <property type="term" value="P:photoreactive repair"/>
    <property type="evidence" value="ECO:0007669"/>
    <property type="project" value="UniProtKB-ARBA"/>
</dbReference>
<feature type="binding site" evidence="8">
    <location>
        <position position="269"/>
    </location>
    <ligand>
        <name>FAD</name>
        <dbReference type="ChEBI" id="CHEBI:57692"/>
    </ligand>
</feature>
<evidence type="ECO:0000256" key="2">
    <source>
        <dbReference type="ARBA" id="ARBA00013149"/>
    </source>
</evidence>
<dbReference type="GO" id="GO:0003904">
    <property type="term" value="F:deoxyribodipyrimidine photo-lyase activity"/>
    <property type="evidence" value="ECO:0007669"/>
    <property type="project" value="UniProtKB-EC"/>
</dbReference>
<gene>
    <name evidence="12" type="ORF">FM996_09325</name>
</gene>
<evidence type="ECO:0000256" key="1">
    <source>
        <dbReference type="ARBA" id="ARBA00001932"/>
    </source>
</evidence>
<feature type="site" description="Electron transfer via tryptophanyl radical" evidence="9">
    <location>
        <position position="303"/>
    </location>
</feature>
<comment type="cofactor">
    <cofactor evidence="8">
        <name>FAD</name>
        <dbReference type="ChEBI" id="CHEBI:57692"/>
    </cofactor>
    <text evidence="8">Binds 1 FAD per subunit.</text>
</comment>
<dbReference type="InterPro" id="IPR002081">
    <property type="entry name" value="Cryptochrome/DNA_photolyase_1"/>
</dbReference>
<dbReference type="Pfam" id="PF03441">
    <property type="entry name" value="FAD_binding_7"/>
    <property type="match status" value="1"/>
</dbReference>
<dbReference type="Gene3D" id="3.40.50.620">
    <property type="entry name" value="HUPs"/>
    <property type="match status" value="1"/>
</dbReference>
<dbReference type="RefSeq" id="WP_142862774.1">
    <property type="nucleotide sequence ID" value="NZ_VJMF01000038.1"/>
</dbReference>
<evidence type="ECO:0000256" key="9">
    <source>
        <dbReference type="PIRSR" id="PIRSR602081-2"/>
    </source>
</evidence>
<keyword evidence="6 10" id="KW-0157">Chromophore</keyword>
<evidence type="ECO:0000256" key="7">
    <source>
        <dbReference type="ARBA" id="ARBA00033999"/>
    </source>
</evidence>
<sequence>MSAPAIIWFRRDLRLADNSALSAAVASGAPLIPVFILDEKEGGEWRLGGASRWWLHESLAALSRDLEKRGAPLTLRRGDAQAELLRLVAETGAAAVYRSRIYEPWATECDARIDARLREKGVSTQSFAGARLAEPGSIRNAQGKPFRVFTPFWRALAELLQPAPPLPAPKKLLAAPAPASDRLDDWRLQPKKPDWAKGLRESWRPGEAGAQRRLADFLRDGIGAYALLRDFPAKDGASRLSPHLHWGEISPLQIWSATAAAPEAGRSAFLRELGWREFWRHLLAAHPDMPEAPLDKSFAHFPWANDAGALAAWRKGETGYPLVDAAMRQLWRTGFMHNRLRMVAASFLVKHLLLPWREGELWFWDTLVDADLANNSGNWQWVAGCGADAAPYFRIFNPVLQGEKFDPDGAFVRRFVPELAQLGAKYIHKPWAAPERILREAGVTLGETYPRPIVDHAAARQRALEAFATLRSR</sequence>
<comment type="catalytic activity">
    <reaction evidence="7">
        <text>cyclobutadipyrimidine (in DNA) = 2 pyrimidine residues (in DNA).</text>
        <dbReference type="EC" id="4.1.99.3"/>
    </reaction>
</comment>
<evidence type="ECO:0000256" key="4">
    <source>
        <dbReference type="ARBA" id="ARBA00022630"/>
    </source>
</evidence>
<keyword evidence="5 8" id="KW-0274">FAD</keyword>
<dbReference type="GO" id="GO:0009416">
    <property type="term" value="P:response to light stimulus"/>
    <property type="evidence" value="ECO:0007669"/>
    <property type="project" value="TreeGrafter"/>
</dbReference>
<dbReference type="AlphaFoldDB" id="A0A549SY09"/>
<evidence type="ECO:0000313" key="13">
    <source>
        <dbReference type="Proteomes" id="UP000316781"/>
    </source>
</evidence>
<comment type="similarity">
    <text evidence="10">Belongs to the DNA photolyase family.</text>
</comment>
<dbReference type="PRINTS" id="PR00147">
    <property type="entry name" value="DNAPHOTLYASE"/>
</dbReference>
<protein>
    <recommendedName>
        <fullName evidence="3">Deoxyribodipyrimidine photo-lyase</fullName>
        <ecNumber evidence="2">4.1.99.3</ecNumber>
    </recommendedName>
</protein>
<feature type="site" description="Electron transfer via tryptophanyl radical" evidence="9">
    <location>
        <position position="356"/>
    </location>
</feature>
<dbReference type="PROSITE" id="PS00394">
    <property type="entry name" value="DNA_PHOTOLYASES_1_1"/>
    <property type="match status" value="1"/>
</dbReference>
<feature type="site" description="Electron transfer via tryptophanyl radical" evidence="9">
    <location>
        <position position="379"/>
    </location>
</feature>
<evidence type="ECO:0000259" key="11">
    <source>
        <dbReference type="PROSITE" id="PS51645"/>
    </source>
</evidence>
<dbReference type="Gene3D" id="1.10.579.10">
    <property type="entry name" value="DNA Cyclobutane Dipyrimidine Photolyase, subunit A, domain 3"/>
    <property type="match status" value="1"/>
</dbReference>
<dbReference type="InterPro" id="IPR005101">
    <property type="entry name" value="Cryptochr/Photolyase_FAD-bd"/>
</dbReference>
<dbReference type="SUPFAM" id="SSF48173">
    <property type="entry name" value="Cryptochrome/photolyase FAD-binding domain"/>
    <property type="match status" value="1"/>
</dbReference>
<dbReference type="Pfam" id="PF00875">
    <property type="entry name" value="DNA_photolyase"/>
    <property type="match status" value="1"/>
</dbReference>
<feature type="binding site" evidence="8">
    <location>
        <position position="225"/>
    </location>
    <ligand>
        <name>FAD</name>
        <dbReference type="ChEBI" id="CHEBI:57692"/>
    </ligand>
</feature>
<evidence type="ECO:0000256" key="10">
    <source>
        <dbReference type="RuleBase" id="RU004182"/>
    </source>
</evidence>
<dbReference type="InterPro" id="IPR006050">
    <property type="entry name" value="DNA_photolyase_N"/>
</dbReference>
<dbReference type="GO" id="GO:0003677">
    <property type="term" value="F:DNA binding"/>
    <property type="evidence" value="ECO:0007669"/>
    <property type="project" value="TreeGrafter"/>
</dbReference>
<dbReference type="InterPro" id="IPR014729">
    <property type="entry name" value="Rossmann-like_a/b/a_fold"/>
</dbReference>
<dbReference type="InterPro" id="IPR036155">
    <property type="entry name" value="Crypto/Photolyase_N_sf"/>
</dbReference>
<evidence type="ECO:0000256" key="6">
    <source>
        <dbReference type="ARBA" id="ARBA00022991"/>
    </source>
</evidence>
<dbReference type="EMBL" id="VJMF01000038">
    <property type="protein sequence ID" value="TRL34448.1"/>
    <property type="molecule type" value="Genomic_DNA"/>
</dbReference>
<comment type="caution">
    <text evidence="12">The sequence shown here is derived from an EMBL/GenBank/DDBJ whole genome shotgun (WGS) entry which is preliminary data.</text>
</comment>
<evidence type="ECO:0000313" key="12">
    <source>
        <dbReference type="EMBL" id="TRL34448.1"/>
    </source>
</evidence>
<accession>A0A549SY09</accession>
<evidence type="ECO:0000256" key="8">
    <source>
        <dbReference type="PIRSR" id="PIRSR602081-1"/>
    </source>
</evidence>
<reference evidence="12 13" key="1">
    <citation type="submission" date="2019-07" db="EMBL/GenBank/DDBJ databases">
        <title>Ln-dependent methylotrophs.</title>
        <authorList>
            <person name="Tani A."/>
        </authorList>
    </citation>
    <scope>NUCLEOTIDE SEQUENCE [LARGE SCALE GENOMIC DNA]</scope>
    <source>
        <strain evidence="12 13">SM89A</strain>
    </source>
</reference>
<comment type="cofactor">
    <cofactor evidence="1">
        <name>(6R)-5,10-methylene-5,6,7,8-tetrahydrofolate</name>
        <dbReference type="ChEBI" id="CHEBI:15636"/>
    </cofactor>
</comment>
<dbReference type="InterPro" id="IPR018394">
    <property type="entry name" value="DNA_photolyase_1_CS_C"/>
</dbReference>